<proteinExistence type="predicted"/>
<dbReference type="RefSeq" id="WP_193992781.1">
    <property type="nucleotide sequence ID" value="NZ_JADEXP010000059.1"/>
</dbReference>
<reference evidence="1" key="1">
    <citation type="submission" date="2020-10" db="EMBL/GenBank/DDBJ databases">
        <authorList>
            <person name="Castelo-Branco R."/>
            <person name="Eusebio N."/>
            <person name="Adriana R."/>
            <person name="Vieira A."/>
            <person name="Brugerolle De Fraissinette N."/>
            <person name="Rezende De Castro R."/>
            <person name="Schneider M.P."/>
            <person name="Vasconcelos V."/>
            <person name="Leao P.N."/>
        </authorList>
    </citation>
    <scope>NUCLEOTIDE SEQUENCE</scope>
    <source>
        <strain evidence="1">LEGE 11479</strain>
    </source>
</reference>
<name>A0A928X4Z8_LEPEC</name>
<dbReference type="Proteomes" id="UP000615026">
    <property type="component" value="Unassembled WGS sequence"/>
</dbReference>
<organism evidence="1 2">
    <name type="scientific">Leptolyngbya cf. ectocarpi LEGE 11479</name>
    <dbReference type="NCBI Taxonomy" id="1828722"/>
    <lineage>
        <taxon>Bacteria</taxon>
        <taxon>Bacillati</taxon>
        <taxon>Cyanobacteriota</taxon>
        <taxon>Cyanophyceae</taxon>
        <taxon>Leptolyngbyales</taxon>
        <taxon>Leptolyngbyaceae</taxon>
        <taxon>Leptolyngbya group</taxon>
        <taxon>Leptolyngbya</taxon>
    </lineage>
</organism>
<comment type="caution">
    <text evidence="1">The sequence shown here is derived from an EMBL/GenBank/DDBJ whole genome shotgun (WGS) entry which is preliminary data.</text>
</comment>
<sequence>MPRKMSIYWWLIVIDESNAIATLRVYGQATSLKPHNHTQPFSLDKVGFCGQ</sequence>
<dbReference type="AlphaFoldDB" id="A0A928X4Z8"/>
<evidence type="ECO:0000313" key="2">
    <source>
        <dbReference type="Proteomes" id="UP000615026"/>
    </source>
</evidence>
<accession>A0A928X4Z8</accession>
<dbReference type="EMBL" id="JADEXP010000059">
    <property type="protein sequence ID" value="MBE9066803.1"/>
    <property type="molecule type" value="Genomic_DNA"/>
</dbReference>
<evidence type="ECO:0000313" key="1">
    <source>
        <dbReference type="EMBL" id="MBE9066803.1"/>
    </source>
</evidence>
<protein>
    <submittedName>
        <fullName evidence="1">Uncharacterized protein</fullName>
    </submittedName>
</protein>
<gene>
    <name evidence="1" type="ORF">IQ260_09070</name>
</gene>
<keyword evidence="2" id="KW-1185">Reference proteome</keyword>